<dbReference type="Pfam" id="PF13328">
    <property type="entry name" value="HD_4"/>
    <property type="match status" value="1"/>
</dbReference>
<evidence type="ECO:0008006" key="2">
    <source>
        <dbReference type="Google" id="ProtNLM"/>
    </source>
</evidence>
<dbReference type="GO" id="GO:0008893">
    <property type="term" value="F:guanosine-3',5'-bis(diphosphate) 3'-diphosphatase activity"/>
    <property type="evidence" value="ECO:0007669"/>
    <property type="project" value="TreeGrafter"/>
</dbReference>
<accession>X0VC53</accession>
<dbReference type="EMBL" id="BARS01010879">
    <property type="protein sequence ID" value="GAF98165.1"/>
    <property type="molecule type" value="Genomic_DNA"/>
</dbReference>
<dbReference type="SUPFAM" id="SSF109604">
    <property type="entry name" value="HD-domain/PDEase-like"/>
    <property type="match status" value="1"/>
</dbReference>
<organism evidence="1">
    <name type="scientific">marine sediment metagenome</name>
    <dbReference type="NCBI Taxonomy" id="412755"/>
    <lineage>
        <taxon>unclassified sequences</taxon>
        <taxon>metagenomes</taxon>
        <taxon>ecological metagenomes</taxon>
    </lineage>
</organism>
<dbReference type="PANTHER" id="PTHR46246">
    <property type="entry name" value="GUANOSINE-3',5'-BIS(DIPHOSPHATE) 3'-PYROPHOSPHOHYDROLASE MESH1"/>
    <property type="match status" value="1"/>
</dbReference>
<feature type="non-terminal residue" evidence="1">
    <location>
        <position position="1"/>
    </location>
</feature>
<reference evidence="1" key="1">
    <citation type="journal article" date="2014" name="Front. Microbiol.">
        <title>High frequency of phylogenetically diverse reductive dehalogenase-homologous genes in deep subseafloor sedimentary metagenomes.</title>
        <authorList>
            <person name="Kawai M."/>
            <person name="Futagami T."/>
            <person name="Toyoda A."/>
            <person name="Takaki Y."/>
            <person name="Nishi S."/>
            <person name="Hori S."/>
            <person name="Arai W."/>
            <person name="Tsubouchi T."/>
            <person name="Morono Y."/>
            <person name="Uchiyama I."/>
            <person name="Ito T."/>
            <person name="Fujiyama A."/>
            <person name="Inagaki F."/>
            <person name="Takami H."/>
        </authorList>
    </citation>
    <scope>NUCLEOTIDE SEQUENCE</scope>
    <source>
        <strain evidence="1">Expedition CK06-06</strain>
    </source>
</reference>
<gene>
    <name evidence="1" type="ORF">S01H1_19994</name>
</gene>
<dbReference type="Gene3D" id="1.10.3210.10">
    <property type="entry name" value="Hypothetical protein af1432"/>
    <property type="match status" value="1"/>
</dbReference>
<dbReference type="AlphaFoldDB" id="X0VC53"/>
<comment type="caution">
    <text evidence="1">The sequence shown here is derived from an EMBL/GenBank/DDBJ whole genome shotgun (WGS) entry which is preliminary data.</text>
</comment>
<protein>
    <recommendedName>
        <fullName evidence="2">HD/PDEase domain-containing protein</fullName>
    </recommendedName>
</protein>
<evidence type="ECO:0000313" key="1">
    <source>
        <dbReference type="EMBL" id="GAF98165.1"/>
    </source>
</evidence>
<dbReference type="CDD" id="cd00077">
    <property type="entry name" value="HDc"/>
    <property type="match status" value="1"/>
</dbReference>
<dbReference type="PANTHER" id="PTHR46246:SF1">
    <property type="entry name" value="GUANOSINE-3',5'-BIS(DIPHOSPHATE) 3'-PYROPHOSPHOHYDROLASE MESH1"/>
    <property type="match status" value="1"/>
</dbReference>
<dbReference type="InterPro" id="IPR003607">
    <property type="entry name" value="HD/PDEase_dom"/>
</dbReference>
<dbReference type="InterPro" id="IPR052194">
    <property type="entry name" value="MESH1"/>
</dbReference>
<sequence length="165" mass="19335">PYIVHPVEVAITLMKSDASEDLIIAGFLHDLIEDENVTYDEIQELFGKKVADLIKLVSEPEELKKSHKDPKITWKQRKMSTIDRISHTTCEGKMLSCTDKLVNIREMVNDFQFVGEKLWSRFNAVKSEQEWYYRSMCKVFSSKPMDISESVIFKQFKNYVDQLFN</sequence>
<name>X0VC53_9ZZZZ</name>
<proteinExistence type="predicted"/>